<dbReference type="InterPro" id="IPR036635">
    <property type="entry name" value="MurB_C_sf"/>
</dbReference>
<reference evidence="20" key="1">
    <citation type="submission" date="2016-12" db="EMBL/GenBank/DDBJ databases">
        <authorList>
            <person name="Meng X."/>
        </authorList>
    </citation>
    <scope>NUCLEOTIDE SEQUENCE [LARGE SCALE GENOMIC DNA]</scope>
    <source>
        <strain evidence="20">DSM 20732</strain>
    </source>
</reference>
<dbReference type="HAMAP" id="MF_00037">
    <property type="entry name" value="MurB"/>
    <property type="match status" value="1"/>
</dbReference>
<dbReference type="GO" id="GO:0008360">
    <property type="term" value="P:regulation of cell shape"/>
    <property type="evidence" value="ECO:0007669"/>
    <property type="project" value="UniProtKB-KW"/>
</dbReference>
<keyword evidence="9 17" id="KW-0274">FAD</keyword>
<dbReference type="Gene3D" id="3.30.465.10">
    <property type="match status" value="1"/>
</dbReference>
<evidence type="ECO:0000256" key="12">
    <source>
        <dbReference type="ARBA" id="ARBA00022984"/>
    </source>
</evidence>
<evidence type="ECO:0000256" key="11">
    <source>
        <dbReference type="ARBA" id="ARBA00022960"/>
    </source>
</evidence>
<dbReference type="InterPro" id="IPR036318">
    <property type="entry name" value="FAD-bd_PCMH-like_sf"/>
</dbReference>
<dbReference type="GO" id="GO:0009252">
    <property type="term" value="P:peptidoglycan biosynthetic process"/>
    <property type="evidence" value="ECO:0007669"/>
    <property type="project" value="UniProtKB-UniRule"/>
</dbReference>
<dbReference type="Pfam" id="PF02873">
    <property type="entry name" value="MurB_C"/>
    <property type="match status" value="1"/>
</dbReference>
<dbReference type="SUPFAM" id="SSF56194">
    <property type="entry name" value="Uridine diphospho-N-Acetylenolpyruvylglucosamine reductase, MurB, C-terminal domain"/>
    <property type="match status" value="1"/>
</dbReference>
<evidence type="ECO:0000259" key="18">
    <source>
        <dbReference type="PROSITE" id="PS51387"/>
    </source>
</evidence>
<dbReference type="RefSeq" id="WP_073822307.1">
    <property type="nucleotide sequence ID" value="NZ_MQVS01000001.1"/>
</dbReference>
<evidence type="ECO:0000256" key="16">
    <source>
        <dbReference type="ARBA" id="ARBA00048914"/>
    </source>
</evidence>
<evidence type="ECO:0000313" key="19">
    <source>
        <dbReference type="EMBL" id="OKL52698.1"/>
    </source>
</evidence>
<evidence type="ECO:0000256" key="7">
    <source>
        <dbReference type="ARBA" id="ARBA00022618"/>
    </source>
</evidence>
<evidence type="ECO:0000256" key="15">
    <source>
        <dbReference type="ARBA" id="ARBA00023316"/>
    </source>
</evidence>
<name>A0A1Q5PYK3_9ACTO</name>
<comment type="caution">
    <text evidence="19">The sequence shown here is derived from an EMBL/GenBank/DDBJ whole genome shotgun (WGS) entry which is preliminary data.</text>
</comment>
<evidence type="ECO:0000256" key="9">
    <source>
        <dbReference type="ARBA" id="ARBA00022827"/>
    </source>
</evidence>
<dbReference type="PANTHER" id="PTHR21071:SF4">
    <property type="entry name" value="UDP-N-ACETYLENOLPYRUVOYLGLUCOSAMINE REDUCTASE"/>
    <property type="match status" value="1"/>
</dbReference>
<feature type="active site" description="Proton donor" evidence="17">
    <location>
        <position position="285"/>
    </location>
</feature>
<dbReference type="NCBIfam" id="NF010478">
    <property type="entry name" value="PRK13903.1"/>
    <property type="match status" value="1"/>
</dbReference>
<evidence type="ECO:0000256" key="5">
    <source>
        <dbReference type="ARBA" id="ARBA00010485"/>
    </source>
</evidence>
<keyword evidence="8 17" id="KW-0285">Flavoprotein</keyword>
<proteinExistence type="inferred from homology"/>
<evidence type="ECO:0000256" key="10">
    <source>
        <dbReference type="ARBA" id="ARBA00022857"/>
    </source>
</evidence>
<dbReference type="FunCoup" id="A0A1Q5PYK3">
    <property type="interactions" value="73"/>
</dbReference>
<dbReference type="InterPro" id="IPR016166">
    <property type="entry name" value="FAD-bd_PCMH"/>
</dbReference>
<feature type="active site" evidence="17">
    <location>
        <position position="194"/>
    </location>
</feature>
<dbReference type="STRING" id="52770.BSZ40_00915"/>
<dbReference type="GO" id="GO:0008762">
    <property type="term" value="F:UDP-N-acetylmuramate dehydrogenase activity"/>
    <property type="evidence" value="ECO:0007669"/>
    <property type="project" value="UniProtKB-UniRule"/>
</dbReference>
<dbReference type="OrthoDB" id="9804753at2"/>
<keyword evidence="12 17" id="KW-0573">Peptidoglycan synthesis</keyword>
<dbReference type="InParanoid" id="A0A1Q5PYK3"/>
<dbReference type="PANTHER" id="PTHR21071">
    <property type="entry name" value="UDP-N-ACETYLENOLPYRUVOYLGLUCOSAMINE REDUCTASE"/>
    <property type="match status" value="1"/>
</dbReference>
<keyword evidence="6 17" id="KW-0963">Cytoplasm</keyword>
<dbReference type="InterPro" id="IPR003170">
    <property type="entry name" value="MurB"/>
</dbReference>
<evidence type="ECO:0000256" key="3">
    <source>
        <dbReference type="ARBA" id="ARBA00004496"/>
    </source>
</evidence>
<dbReference type="EMBL" id="MQVS01000001">
    <property type="protein sequence ID" value="OKL52698.1"/>
    <property type="molecule type" value="Genomic_DNA"/>
</dbReference>
<dbReference type="InterPro" id="IPR016167">
    <property type="entry name" value="FAD-bd_PCMH_sub1"/>
</dbReference>
<evidence type="ECO:0000256" key="13">
    <source>
        <dbReference type="ARBA" id="ARBA00023002"/>
    </source>
</evidence>
<keyword evidence="7 17" id="KW-0132">Cell division</keyword>
<evidence type="ECO:0000256" key="14">
    <source>
        <dbReference type="ARBA" id="ARBA00023306"/>
    </source>
</evidence>
<dbReference type="Gene3D" id="3.90.78.10">
    <property type="entry name" value="UDP-N-acetylenolpyruvoylglucosamine reductase, C-terminal domain"/>
    <property type="match status" value="1"/>
</dbReference>
<evidence type="ECO:0000256" key="2">
    <source>
        <dbReference type="ARBA" id="ARBA00003921"/>
    </source>
</evidence>
<keyword evidence="11 17" id="KW-0133">Cell shape</keyword>
<dbReference type="GO" id="GO:0071555">
    <property type="term" value="P:cell wall organization"/>
    <property type="evidence" value="ECO:0007669"/>
    <property type="project" value="UniProtKB-KW"/>
</dbReference>
<comment type="catalytic activity">
    <reaction evidence="16 17">
        <text>UDP-N-acetyl-alpha-D-muramate + NADP(+) = UDP-N-acetyl-3-O-(1-carboxyvinyl)-alpha-D-glucosamine + NADPH + H(+)</text>
        <dbReference type="Rhea" id="RHEA:12248"/>
        <dbReference type="ChEBI" id="CHEBI:15378"/>
        <dbReference type="ChEBI" id="CHEBI:57783"/>
        <dbReference type="ChEBI" id="CHEBI:58349"/>
        <dbReference type="ChEBI" id="CHEBI:68483"/>
        <dbReference type="ChEBI" id="CHEBI:70757"/>
        <dbReference type="EC" id="1.3.1.98"/>
    </reaction>
</comment>
<dbReference type="GO" id="GO:0005829">
    <property type="term" value="C:cytosol"/>
    <property type="evidence" value="ECO:0007669"/>
    <property type="project" value="TreeGrafter"/>
</dbReference>
<keyword evidence="15 17" id="KW-0961">Cell wall biogenesis/degradation</keyword>
<protein>
    <recommendedName>
        <fullName evidence="17">UDP-N-acetylenolpyruvoylglucosamine reductase</fullName>
        <ecNumber evidence="17">1.3.1.98</ecNumber>
    </recommendedName>
    <alternativeName>
        <fullName evidence="17">UDP-N-acetylmuramate dehydrogenase</fullName>
    </alternativeName>
</protein>
<dbReference type="EC" id="1.3.1.98" evidence="17"/>
<dbReference type="InterPro" id="IPR016169">
    <property type="entry name" value="FAD-bd_PCMH_sub2"/>
</dbReference>
<comment type="subcellular location">
    <subcellularLocation>
        <location evidence="3 17">Cytoplasm</location>
    </subcellularLocation>
</comment>
<keyword evidence="10 17" id="KW-0521">NADP</keyword>
<evidence type="ECO:0000256" key="4">
    <source>
        <dbReference type="ARBA" id="ARBA00004752"/>
    </source>
</evidence>
<evidence type="ECO:0000256" key="8">
    <source>
        <dbReference type="ARBA" id="ARBA00022630"/>
    </source>
</evidence>
<evidence type="ECO:0000256" key="1">
    <source>
        <dbReference type="ARBA" id="ARBA00001974"/>
    </source>
</evidence>
<evidence type="ECO:0000256" key="6">
    <source>
        <dbReference type="ARBA" id="ARBA00022490"/>
    </source>
</evidence>
<comment type="similarity">
    <text evidence="5 17">Belongs to the MurB family.</text>
</comment>
<organism evidence="19 20">
    <name type="scientific">Buchananella hordeovulneris</name>
    <dbReference type="NCBI Taxonomy" id="52770"/>
    <lineage>
        <taxon>Bacteria</taxon>
        <taxon>Bacillati</taxon>
        <taxon>Actinomycetota</taxon>
        <taxon>Actinomycetes</taxon>
        <taxon>Actinomycetales</taxon>
        <taxon>Actinomycetaceae</taxon>
        <taxon>Buchananella</taxon>
    </lineage>
</organism>
<keyword evidence="20" id="KW-1185">Reference proteome</keyword>
<dbReference type="Pfam" id="PF01565">
    <property type="entry name" value="FAD_binding_4"/>
    <property type="match status" value="1"/>
</dbReference>
<dbReference type="SUPFAM" id="SSF56176">
    <property type="entry name" value="FAD-binding/transporter-associated domain-like"/>
    <property type="match status" value="1"/>
</dbReference>
<dbReference type="Proteomes" id="UP000185612">
    <property type="component" value="Unassembled WGS sequence"/>
</dbReference>
<dbReference type="GO" id="GO:0051301">
    <property type="term" value="P:cell division"/>
    <property type="evidence" value="ECO:0007669"/>
    <property type="project" value="UniProtKB-KW"/>
</dbReference>
<dbReference type="GO" id="GO:0071949">
    <property type="term" value="F:FAD binding"/>
    <property type="evidence" value="ECO:0007669"/>
    <property type="project" value="InterPro"/>
</dbReference>
<comment type="cofactor">
    <cofactor evidence="1 17">
        <name>FAD</name>
        <dbReference type="ChEBI" id="CHEBI:57692"/>
    </cofactor>
</comment>
<gene>
    <name evidence="17" type="primary">murB</name>
    <name evidence="19" type="ORF">BSZ40_00915</name>
</gene>
<feature type="domain" description="FAD-binding PCMH-type" evidence="18">
    <location>
        <begin position="45"/>
        <end position="230"/>
    </location>
</feature>
<dbReference type="Gene3D" id="3.30.43.10">
    <property type="entry name" value="Uridine Diphospho-n-acetylenolpyruvylglucosamine Reductase, domain 2"/>
    <property type="match status" value="1"/>
</dbReference>
<comment type="pathway">
    <text evidence="4 17">Cell wall biogenesis; peptidoglycan biosynthesis.</text>
</comment>
<comment type="function">
    <text evidence="2 17">Cell wall formation.</text>
</comment>
<keyword evidence="13 17" id="KW-0560">Oxidoreductase</keyword>
<dbReference type="InterPro" id="IPR006094">
    <property type="entry name" value="Oxid_FAD_bind_N"/>
</dbReference>
<dbReference type="UniPathway" id="UPA00219"/>
<evidence type="ECO:0000313" key="20">
    <source>
        <dbReference type="Proteomes" id="UP000185612"/>
    </source>
</evidence>
<keyword evidence="14 17" id="KW-0131">Cell cycle</keyword>
<dbReference type="PROSITE" id="PS51387">
    <property type="entry name" value="FAD_PCMH"/>
    <property type="match status" value="1"/>
</dbReference>
<dbReference type="AlphaFoldDB" id="A0A1Q5PYK3"/>
<dbReference type="InterPro" id="IPR011601">
    <property type="entry name" value="MurB_C"/>
</dbReference>
<accession>A0A1Q5PYK3</accession>
<evidence type="ECO:0000256" key="17">
    <source>
        <dbReference type="HAMAP-Rule" id="MF_00037"/>
    </source>
</evidence>
<sequence>MTCEMPGPALSAGEHSALIPPVTSVRHTPGTTPAPTLAELTTLRVGGAPAQYLEAHSEEEMTAAIAAADAQGQPLLVLGGGSNVLAHEDGFAGLVLRDARTSVVVEDASGCGGVTVRATAGVPWDDFVHRAVVEEWMGLEALSGIPGTVGAAPVQNIGAYGAEVAGTLASVRVYDRERGRTRLLPVGDLKLGYRTSVLKTSRSETRPDGTSWGATGRYVVLEATFQFRNASLSAPVRYAELARALGVNLEDRAPAASVRAAVLELRRGKGMVLDDADHDTWSAGSFFLNPVLSEAAAATLPADAPRFAVRNPALATNILDPGPVVPGLVKTSAAWLIARAGFAPGYGTELTAGRASLSTKHVLAITNRGAASAADIRAVSSAIQQGVREAFGVELEPEPVVLAP</sequence>
<feature type="active site" evidence="17">
    <location>
        <position position="398"/>
    </location>
</feature>